<dbReference type="AlphaFoldDB" id="A0A4R6V481"/>
<keyword evidence="3" id="KW-1185">Reference proteome</keyword>
<feature type="compositionally biased region" description="Low complexity" evidence="1">
    <location>
        <begin position="176"/>
        <end position="192"/>
    </location>
</feature>
<evidence type="ECO:0000313" key="3">
    <source>
        <dbReference type="Proteomes" id="UP000295281"/>
    </source>
</evidence>
<gene>
    <name evidence="2" type="ORF">EV190_104235</name>
</gene>
<protein>
    <submittedName>
        <fullName evidence="2">Uncharacterized protein</fullName>
    </submittedName>
</protein>
<name>A0A4R6V481_9ACTN</name>
<reference evidence="2 3" key="1">
    <citation type="submission" date="2019-03" db="EMBL/GenBank/DDBJ databases">
        <title>Genomic Encyclopedia of Type Strains, Phase IV (KMG-IV): sequencing the most valuable type-strain genomes for metagenomic binning, comparative biology and taxonomic classification.</title>
        <authorList>
            <person name="Goeker M."/>
        </authorList>
    </citation>
    <scope>NUCLEOTIDE SEQUENCE [LARGE SCALE GENOMIC DNA]</scope>
    <source>
        <strain evidence="2 3">DSM 46770</strain>
    </source>
</reference>
<evidence type="ECO:0000256" key="1">
    <source>
        <dbReference type="SAM" id="MobiDB-lite"/>
    </source>
</evidence>
<feature type="region of interest" description="Disordered" evidence="1">
    <location>
        <begin position="1"/>
        <end position="202"/>
    </location>
</feature>
<proteinExistence type="predicted"/>
<feature type="compositionally biased region" description="Low complexity" evidence="1">
    <location>
        <begin position="1"/>
        <end position="11"/>
    </location>
</feature>
<dbReference type="Proteomes" id="UP000295281">
    <property type="component" value="Unassembled WGS sequence"/>
</dbReference>
<accession>A0A4R6V481</accession>
<evidence type="ECO:0000313" key="2">
    <source>
        <dbReference type="EMBL" id="TDQ53445.1"/>
    </source>
</evidence>
<feature type="compositionally biased region" description="Low complexity" evidence="1">
    <location>
        <begin position="63"/>
        <end position="77"/>
    </location>
</feature>
<dbReference type="EMBL" id="SNYN01000004">
    <property type="protein sequence ID" value="TDQ53445.1"/>
    <property type="molecule type" value="Genomic_DNA"/>
</dbReference>
<sequence>MLGVCRSGPDPSRSDPPHPAPVHRQPVLRPPAAPARRSPSPVAGAVPVIRRSPVSGVLPEASPGLPKGPGKNPLPHSSSPPPWKFPSPIRSAAAPRHTPGRVRSTSGSGNRSPVPRAGPDRVRGSVRGLPSSPDVLGRPPLRGWPSVPRGARARSQTPRGSGAGGTVGRVGRRRSVVSAAPARPAGTGAPGRWNSGSVGPVIEGDQALSGRCLSDAVPGGRSLPAAAAVPMPPGRPPPRGLPWGLPPSRLITTVSPVSRGLLHGNCNQSSAFCQ</sequence>
<organism evidence="2 3">
    <name type="scientific">Actinorugispora endophytica</name>
    <dbReference type="NCBI Taxonomy" id="1605990"/>
    <lineage>
        <taxon>Bacteria</taxon>
        <taxon>Bacillati</taxon>
        <taxon>Actinomycetota</taxon>
        <taxon>Actinomycetes</taxon>
        <taxon>Streptosporangiales</taxon>
        <taxon>Nocardiopsidaceae</taxon>
        <taxon>Actinorugispora</taxon>
    </lineage>
</organism>
<comment type="caution">
    <text evidence="2">The sequence shown here is derived from an EMBL/GenBank/DDBJ whole genome shotgun (WGS) entry which is preliminary data.</text>
</comment>